<reference evidence="10" key="1">
    <citation type="submission" date="2023-01" db="EMBL/GenBank/DDBJ databases">
        <title>Metagenome sequencing of chrysophaentin producing Chrysophaeum taylorii.</title>
        <authorList>
            <person name="Davison J."/>
            <person name="Bewley C."/>
        </authorList>
    </citation>
    <scope>NUCLEOTIDE SEQUENCE</scope>
    <source>
        <strain evidence="10">NIES-1699</strain>
    </source>
</reference>
<keyword evidence="3" id="KW-0175">Coiled coil</keyword>
<dbReference type="Gene3D" id="3.10.50.40">
    <property type="match status" value="1"/>
</dbReference>
<dbReference type="PANTHER" id="PTHR14167:SF81">
    <property type="entry name" value="ENDOPHILIN-A"/>
    <property type="match status" value="1"/>
</dbReference>
<dbReference type="SUPFAM" id="SSF54534">
    <property type="entry name" value="FKBP-like"/>
    <property type="match status" value="1"/>
</dbReference>
<feature type="region of interest" description="Disordered" evidence="7">
    <location>
        <begin position="277"/>
        <end position="303"/>
    </location>
</feature>
<protein>
    <recommendedName>
        <fullName evidence="6">peptidylprolyl isomerase</fullName>
        <ecNumber evidence="6">5.2.1.8</ecNumber>
    </recommendedName>
</protein>
<organism evidence="10 11">
    <name type="scientific">Chrysophaeum taylorii</name>
    <dbReference type="NCBI Taxonomy" id="2483200"/>
    <lineage>
        <taxon>Eukaryota</taxon>
        <taxon>Sar</taxon>
        <taxon>Stramenopiles</taxon>
        <taxon>Ochrophyta</taxon>
        <taxon>Pelagophyceae</taxon>
        <taxon>Pelagomonadales</taxon>
        <taxon>Pelagomonadaceae</taxon>
        <taxon>Chrysophaeum</taxon>
    </lineage>
</organism>
<feature type="domain" description="SH3" evidence="8">
    <location>
        <begin position="35"/>
        <end position="95"/>
    </location>
</feature>
<evidence type="ECO:0000256" key="4">
    <source>
        <dbReference type="ARBA" id="ARBA00023136"/>
    </source>
</evidence>
<dbReference type="Pfam" id="PF00254">
    <property type="entry name" value="FKBP_C"/>
    <property type="match status" value="1"/>
</dbReference>
<dbReference type="InterPro" id="IPR001179">
    <property type="entry name" value="PPIase_FKBP_dom"/>
</dbReference>
<dbReference type="InterPro" id="IPR001452">
    <property type="entry name" value="SH3_domain"/>
</dbReference>
<evidence type="ECO:0000256" key="6">
    <source>
        <dbReference type="PROSITE-ProRule" id="PRU00277"/>
    </source>
</evidence>
<keyword evidence="6" id="KW-0413">Isomerase</keyword>
<dbReference type="InterPro" id="IPR036028">
    <property type="entry name" value="SH3-like_dom_sf"/>
</dbReference>
<evidence type="ECO:0000256" key="5">
    <source>
        <dbReference type="PROSITE-ProRule" id="PRU00192"/>
    </source>
</evidence>
<feature type="compositionally biased region" description="Low complexity" evidence="7">
    <location>
        <begin position="108"/>
        <end position="118"/>
    </location>
</feature>
<feature type="domain" description="PPIase FKBP-type" evidence="9">
    <location>
        <begin position="448"/>
        <end position="542"/>
    </location>
</feature>
<feature type="region of interest" description="Disordered" evidence="7">
    <location>
        <begin position="377"/>
        <end position="416"/>
    </location>
</feature>
<feature type="region of interest" description="Disordered" evidence="7">
    <location>
        <begin position="98"/>
        <end position="118"/>
    </location>
</feature>
<comment type="subcellular location">
    <subcellularLocation>
        <location evidence="1">Membrane</location>
        <topology evidence="1">Peripheral membrane protein</topology>
    </subcellularLocation>
</comment>
<sequence length="615" mass="64787">MSGFDDDAPWSCHKCTYEHRGAEARFLRCAVCDAERHDEVECEFDFTAGNEHELSFSRGERLRVMSRETPNWWKARNAAGATGMVPRNYLTIVEAAPQEPPQAEPVEEASPTTSPTTLPAAVAVSPTTNNSGRHSLRCSSRRLSLSAGELDEMALVATVAASGSGTMSTSIEPRGTPKSKAKVTVKSIEEIRAFDAELRRVADDDGAQALANVTALRRDKVAEALDARDAAALERWLQALVDSPSLKALAIAFARGGRVSGDLEVTDNDDETQLVPARAEAPARAAEAASSSSRGGDEARDDQPAMVRATVLWDFSPSSESELALAQGDVVEVAVETVPGENADALIKREATDGWLLGRCERTSNVGYFPASYVSAAEKAPPSRQSSTSSTASNKPRAAAAAAEKKTQSRQSRPVSMRSLEAFDALSSAGFAVERTGGTGSGSAPSNGDVVTVRCTASAWDGGAGLSKPYASTEWGDDPELVVVVGAPVGTDGLHAALRELKRGEVARVTCSPRLAYGAAGLPPHVAPGSFVIYELEILKVSSSKSNATSSGPQDLLARPAATDNHEHGASLGRVVSARKRITVEDSAANASPFRRASASTLPTHTEETSWADEA</sequence>
<name>A0AAD7UCY6_9STRA</name>
<dbReference type="InterPro" id="IPR046357">
    <property type="entry name" value="PPIase_dom_sf"/>
</dbReference>
<dbReference type="PROSITE" id="PS50002">
    <property type="entry name" value="SH3"/>
    <property type="match status" value="2"/>
</dbReference>
<accession>A0AAD7UCY6</accession>
<evidence type="ECO:0000256" key="3">
    <source>
        <dbReference type="ARBA" id="ARBA00023054"/>
    </source>
</evidence>
<gene>
    <name evidence="10" type="ORF">CTAYLR_005918</name>
</gene>
<dbReference type="SMART" id="SM00326">
    <property type="entry name" value="SH3"/>
    <property type="match status" value="2"/>
</dbReference>
<evidence type="ECO:0000256" key="1">
    <source>
        <dbReference type="ARBA" id="ARBA00004170"/>
    </source>
</evidence>
<evidence type="ECO:0000259" key="9">
    <source>
        <dbReference type="PROSITE" id="PS50059"/>
    </source>
</evidence>
<evidence type="ECO:0000313" key="11">
    <source>
        <dbReference type="Proteomes" id="UP001230188"/>
    </source>
</evidence>
<dbReference type="GO" id="GO:0003755">
    <property type="term" value="F:peptidyl-prolyl cis-trans isomerase activity"/>
    <property type="evidence" value="ECO:0007669"/>
    <property type="project" value="UniProtKB-KW"/>
</dbReference>
<evidence type="ECO:0000256" key="2">
    <source>
        <dbReference type="ARBA" id="ARBA00022443"/>
    </source>
</evidence>
<feature type="compositionally biased region" description="Low complexity" evidence="7">
    <location>
        <begin position="277"/>
        <end position="294"/>
    </location>
</feature>
<dbReference type="EMBL" id="JAQMWT010000432">
    <property type="protein sequence ID" value="KAJ8601433.1"/>
    <property type="molecule type" value="Genomic_DNA"/>
</dbReference>
<feature type="domain" description="SH3" evidence="8">
    <location>
        <begin position="304"/>
        <end position="379"/>
    </location>
</feature>
<dbReference type="PANTHER" id="PTHR14167">
    <property type="entry name" value="SH3 DOMAIN-CONTAINING"/>
    <property type="match status" value="1"/>
</dbReference>
<evidence type="ECO:0000313" key="10">
    <source>
        <dbReference type="EMBL" id="KAJ8601433.1"/>
    </source>
</evidence>
<dbReference type="AlphaFoldDB" id="A0AAD7UCY6"/>
<feature type="region of interest" description="Disordered" evidence="7">
    <location>
        <begin position="545"/>
        <end position="615"/>
    </location>
</feature>
<dbReference type="CDD" id="cd00174">
    <property type="entry name" value="SH3"/>
    <property type="match status" value="1"/>
</dbReference>
<dbReference type="InterPro" id="IPR050384">
    <property type="entry name" value="Endophilin_SH3RF"/>
</dbReference>
<proteinExistence type="predicted"/>
<evidence type="ECO:0000256" key="7">
    <source>
        <dbReference type="SAM" id="MobiDB-lite"/>
    </source>
</evidence>
<keyword evidence="11" id="KW-1185">Reference proteome</keyword>
<dbReference type="Gene3D" id="2.30.30.40">
    <property type="entry name" value="SH3 Domains"/>
    <property type="match status" value="2"/>
</dbReference>
<dbReference type="PROSITE" id="PS50059">
    <property type="entry name" value="FKBP_PPIASE"/>
    <property type="match status" value="1"/>
</dbReference>
<dbReference type="SUPFAM" id="SSF50044">
    <property type="entry name" value="SH3-domain"/>
    <property type="match status" value="2"/>
</dbReference>
<feature type="compositionally biased region" description="Low complexity" evidence="7">
    <location>
        <begin position="380"/>
        <end position="402"/>
    </location>
</feature>
<comment type="caution">
    <text evidence="10">The sequence shown here is derived from an EMBL/GenBank/DDBJ whole genome shotgun (WGS) entry which is preliminary data.</text>
</comment>
<keyword evidence="4" id="KW-0472">Membrane</keyword>
<evidence type="ECO:0000259" key="8">
    <source>
        <dbReference type="PROSITE" id="PS50002"/>
    </source>
</evidence>
<dbReference type="EC" id="5.2.1.8" evidence="6"/>
<dbReference type="Pfam" id="PF14604">
    <property type="entry name" value="SH3_9"/>
    <property type="match status" value="2"/>
</dbReference>
<keyword evidence="6" id="KW-0697">Rotamase</keyword>
<dbReference type="Proteomes" id="UP001230188">
    <property type="component" value="Unassembled WGS sequence"/>
</dbReference>
<keyword evidence="2 5" id="KW-0728">SH3 domain</keyword>
<comment type="catalytic activity">
    <reaction evidence="6">
        <text>[protein]-peptidylproline (omega=180) = [protein]-peptidylproline (omega=0)</text>
        <dbReference type="Rhea" id="RHEA:16237"/>
        <dbReference type="Rhea" id="RHEA-COMP:10747"/>
        <dbReference type="Rhea" id="RHEA-COMP:10748"/>
        <dbReference type="ChEBI" id="CHEBI:83833"/>
        <dbReference type="ChEBI" id="CHEBI:83834"/>
        <dbReference type="EC" id="5.2.1.8"/>
    </reaction>
</comment>